<sequence>MSVGCTHTGNWYVQYRVPGLVSPRKEYFGKGEAGMNYAAKRADEIKSGHVFTIASLKGKTLYLDELAQVYLDFLKSQGKNESWRKSIASLVNNHFLPVLSYCPVDQLSFQDVMLVANRFSLKSIATRNRYLECLRTILNFGINQGLTTNNPMRTWKKAREPKREFKLTFDDLQRILDKAQPHLKWALEVLWELGTRPGNSELFRIKWEDIDYDGDVIRIRGTKTQTSDRLIPLTEYFKTRLLERQNQAQSEYVIEYNGHKVTNVKRSFRSALKEAGISYPVRLYDVRHLFASTMLANGADLKAVSKLLGHSTTRMTADVYYHELKGEKKRALLCKARLL</sequence>
<dbReference type="PROSITE" id="PS51898">
    <property type="entry name" value="TYR_RECOMBINASE"/>
    <property type="match status" value="1"/>
</dbReference>
<dbReference type="InterPro" id="IPR002104">
    <property type="entry name" value="Integrase_catalytic"/>
</dbReference>
<reference evidence="5 6" key="1">
    <citation type="submission" date="2010-08" db="EMBL/GenBank/DDBJ databases">
        <title>The draft genome of Desulfovibrio fructosovorans JJ.</title>
        <authorList>
            <consortium name="US DOE Joint Genome Institute (JGI-PGF)"/>
            <person name="Lucas S."/>
            <person name="Copeland A."/>
            <person name="Lapidus A."/>
            <person name="Cheng J.-F."/>
            <person name="Bruce D."/>
            <person name="Goodwin L."/>
            <person name="Pitluck S."/>
            <person name="Land M.L."/>
            <person name="Hauser L."/>
            <person name="Chang Y.-J."/>
            <person name="Jeffries C."/>
            <person name="Wall J.D."/>
            <person name="Stahl D.A."/>
            <person name="Arkin A.P."/>
            <person name="Dehal P."/>
            <person name="Stolyar S.M."/>
            <person name="Hazen T.C."/>
            <person name="Woyke T.J."/>
        </authorList>
    </citation>
    <scope>NUCLEOTIDE SEQUENCE [LARGE SCALE GENOMIC DNA]</scope>
    <source>
        <strain evidence="5 6">JJ</strain>
    </source>
</reference>
<evidence type="ECO:0000313" key="6">
    <source>
        <dbReference type="Proteomes" id="UP000006250"/>
    </source>
</evidence>
<dbReference type="GO" id="GO:0015074">
    <property type="term" value="P:DNA integration"/>
    <property type="evidence" value="ECO:0007669"/>
    <property type="project" value="InterPro"/>
</dbReference>
<dbReference type="Gene3D" id="1.10.443.10">
    <property type="entry name" value="Intergrase catalytic core"/>
    <property type="match status" value="1"/>
</dbReference>
<proteinExistence type="inferred from homology"/>
<keyword evidence="6" id="KW-1185">Reference proteome</keyword>
<organism evidence="5 6">
    <name type="scientific">Solidesulfovibrio fructosivorans JJ]</name>
    <dbReference type="NCBI Taxonomy" id="596151"/>
    <lineage>
        <taxon>Bacteria</taxon>
        <taxon>Pseudomonadati</taxon>
        <taxon>Thermodesulfobacteriota</taxon>
        <taxon>Desulfovibrionia</taxon>
        <taxon>Desulfovibrionales</taxon>
        <taxon>Desulfovibrionaceae</taxon>
        <taxon>Solidesulfovibrio</taxon>
    </lineage>
</organism>
<protein>
    <submittedName>
        <fullName evidence="5">Integrase family protein</fullName>
    </submittedName>
</protein>
<dbReference type="InterPro" id="IPR053876">
    <property type="entry name" value="Phage_int_M"/>
</dbReference>
<evidence type="ECO:0000256" key="3">
    <source>
        <dbReference type="ARBA" id="ARBA00023172"/>
    </source>
</evidence>
<dbReference type="Pfam" id="PF00589">
    <property type="entry name" value="Phage_integrase"/>
    <property type="match status" value="1"/>
</dbReference>
<evidence type="ECO:0000256" key="2">
    <source>
        <dbReference type="ARBA" id="ARBA00023125"/>
    </source>
</evidence>
<dbReference type="SUPFAM" id="SSF56349">
    <property type="entry name" value="DNA breaking-rejoining enzymes"/>
    <property type="match status" value="1"/>
</dbReference>
<gene>
    <name evidence="5" type="ORF">DesfrDRAFT_0833</name>
</gene>
<name>E1JT84_SOLFR</name>
<dbReference type="EMBL" id="AECZ01000004">
    <property type="protein sequence ID" value="EFL52344.1"/>
    <property type="molecule type" value="Genomic_DNA"/>
</dbReference>
<dbReference type="GO" id="GO:0006310">
    <property type="term" value="P:DNA recombination"/>
    <property type="evidence" value="ECO:0007669"/>
    <property type="project" value="UniProtKB-KW"/>
</dbReference>
<dbReference type="InterPro" id="IPR050090">
    <property type="entry name" value="Tyrosine_recombinase_XerCD"/>
</dbReference>
<keyword evidence="2" id="KW-0238">DNA-binding</keyword>
<dbReference type="GO" id="GO:0003677">
    <property type="term" value="F:DNA binding"/>
    <property type="evidence" value="ECO:0007669"/>
    <property type="project" value="UniProtKB-KW"/>
</dbReference>
<evidence type="ECO:0000259" key="4">
    <source>
        <dbReference type="PROSITE" id="PS51898"/>
    </source>
</evidence>
<dbReference type="STRING" id="596151.DesfrDRAFT_0833"/>
<dbReference type="CDD" id="cd00796">
    <property type="entry name" value="INT_Rci_Hp1_C"/>
    <property type="match status" value="1"/>
</dbReference>
<comment type="caution">
    <text evidence="5">The sequence shown here is derived from an EMBL/GenBank/DDBJ whole genome shotgun (WGS) entry which is preliminary data.</text>
</comment>
<dbReference type="PANTHER" id="PTHR30349:SF64">
    <property type="entry name" value="PROPHAGE INTEGRASE INTD-RELATED"/>
    <property type="match status" value="1"/>
</dbReference>
<dbReference type="InterPro" id="IPR011010">
    <property type="entry name" value="DNA_brk_join_enz"/>
</dbReference>
<dbReference type="Proteomes" id="UP000006250">
    <property type="component" value="Unassembled WGS sequence"/>
</dbReference>
<evidence type="ECO:0000313" key="5">
    <source>
        <dbReference type="EMBL" id="EFL52344.1"/>
    </source>
</evidence>
<dbReference type="Pfam" id="PF22022">
    <property type="entry name" value="Phage_int_M"/>
    <property type="match status" value="1"/>
</dbReference>
<comment type="similarity">
    <text evidence="1">Belongs to the 'phage' integrase family.</text>
</comment>
<dbReference type="Gene3D" id="1.10.150.130">
    <property type="match status" value="1"/>
</dbReference>
<dbReference type="OrthoDB" id="5418320at2"/>
<evidence type="ECO:0000256" key="1">
    <source>
        <dbReference type="ARBA" id="ARBA00008857"/>
    </source>
</evidence>
<dbReference type="InterPro" id="IPR010998">
    <property type="entry name" value="Integrase_recombinase_N"/>
</dbReference>
<dbReference type="InterPro" id="IPR013762">
    <property type="entry name" value="Integrase-like_cat_sf"/>
</dbReference>
<dbReference type="RefSeq" id="WP_005991396.1">
    <property type="nucleotide sequence ID" value="NZ_AECZ01000004.1"/>
</dbReference>
<feature type="domain" description="Tyr recombinase" evidence="4">
    <location>
        <begin position="162"/>
        <end position="333"/>
    </location>
</feature>
<accession>E1JT84</accession>
<dbReference type="eggNOG" id="COG0582">
    <property type="taxonomic scope" value="Bacteria"/>
</dbReference>
<keyword evidence="3" id="KW-0233">DNA recombination</keyword>
<dbReference type="PANTHER" id="PTHR30349">
    <property type="entry name" value="PHAGE INTEGRASE-RELATED"/>
    <property type="match status" value="1"/>
</dbReference>
<dbReference type="AlphaFoldDB" id="E1JT84"/>